<dbReference type="EMBL" id="CP086716">
    <property type="protein sequence ID" value="WOO81596.1"/>
    <property type="molecule type" value="Genomic_DNA"/>
</dbReference>
<feature type="compositionally biased region" description="Polar residues" evidence="1">
    <location>
        <begin position="152"/>
        <end position="184"/>
    </location>
</feature>
<gene>
    <name evidence="2" type="ORF">LOC62_03G005118</name>
</gene>
<feature type="compositionally biased region" description="Low complexity" evidence="1">
    <location>
        <begin position="101"/>
        <end position="116"/>
    </location>
</feature>
<feature type="compositionally biased region" description="Low complexity" evidence="1">
    <location>
        <begin position="78"/>
        <end position="94"/>
    </location>
</feature>
<proteinExistence type="predicted"/>
<organism evidence="2 3">
    <name type="scientific">Vanrija pseudolonga</name>
    <dbReference type="NCBI Taxonomy" id="143232"/>
    <lineage>
        <taxon>Eukaryota</taxon>
        <taxon>Fungi</taxon>
        <taxon>Dikarya</taxon>
        <taxon>Basidiomycota</taxon>
        <taxon>Agaricomycotina</taxon>
        <taxon>Tremellomycetes</taxon>
        <taxon>Trichosporonales</taxon>
        <taxon>Trichosporonaceae</taxon>
        <taxon>Vanrija</taxon>
    </lineage>
</organism>
<evidence type="ECO:0000313" key="3">
    <source>
        <dbReference type="Proteomes" id="UP000827549"/>
    </source>
</evidence>
<evidence type="ECO:0000313" key="2">
    <source>
        <dbReference type="EMBL" id="WOO81596.1"/>
    </source>
</evidence>
<protein>
    <submittedName>
        <fullName evidence="2">Uncharacterized protein</fullName>
    </submittedName>
</protein>
<dbReference type="Proteomes" id="UP000827549">
    <property type="component" value="Chromosome 3"/>
</dbReference>
<evidence type="ECO:0000256" key="1">
    <source>
        <dbReference type="SAM" id="MobiDB-lite"/>
    </source>
</evidence>
<name>A0AAF1BHW2_9TREE</name>
<reference evidence="2" key="1">
    <citation type="submission" date="2023-10" db="EMBL/GenBank/DDBJ databases">
        <authorList>
            <person name="Noh H."/>
        </authorList>
    </citation>
    <scope>NUCLEOTIDE SEQUENCE</scope>
    <source>
        <strain evidence="2">DUCC4014</strain>
    </source>
</reference>
<dbReference type="RefSeq" id="XP_062627628.1">
    <property type="nucleotide sequence ID" value="XM_062771644.1"/>
</dbReference>
<keyword evidence="3" id="KW-1185">Reference proteome</keyword>
<accession>A0AAF1BHW2</accession>
<dbReference type="AlphaFoldDB" id="A0AAF1BHW2"/>
<feature type="region of interest" description="Disordered" evidence="1">
    <location>
        <begin position="1"/>
        <end position="207"/>
    </location>
</feature>
<dbReference type="GeneID" id="87808349"/>
<sequence>MYSPPPRGYHVPSGLRSTLATAESHRSPPSRSSSPPSPSPHRESSINLPYLVPRSSIGSTPAHSPPARSASVRTDYTSSSSAASSYSDESVASSPEPQRQARAGAPSPATSPASSSVVGMIAFPTPRTRPELRVDTGVQPSPPRRIPGQGGTQHSRVRGSSMSMVPSTLRASTQPRQFTRSVSASHAPVVDSSRPARLPFPRPRTPTMPTLMSPVELVLLVKSAQFRADIPPQACPEVRLYHHCNVAEDAEPTVQSPAGASKQIHDPNVIILSHVVTFTEEMPAPPAVKVPSPTPTWTSPGSMQAACAEQLQTLMTPSDNVLGMTFVATPEIDYSRLEEYTVSPEPSRHTVKSRRRRVACAAIVFQSLTDDDLDHIDRCWKSLSLGHAVPPDTTGMSKQAVAAAEASYDHIMGIVVDAGRAAKKLGCPVLVSNQERTFQVCWDGLTQPCPAVSETFGYRRDASTVRAGQGFGLCEMMAATAWARMQVGVAY</sequence>